<proteinExistence type="inferred from homology"/>
<dbReference type="PANTHER" id="PTHR43808:SF8">
    <property type="entry name" value="PEPTIDASE M20 DIMERISATION DOMAIN-CONTAINING PROTEIN"/>
    <property type="match status" value="1"/>
</dbReference>
<dbReference type="InterPro" id="IPR011650">
    <property type="entry name" value="Peptidase_M20_dimer"/>
</dbReference>
<evidence type="ECO:0000256" key="3">
    <source>
        <dbReference type="ARBA" id="ARBA00006247"/>
    </source>
</evidence>
<keyword evidence="5" id="KW-0479">Metal-binding</keyword>
<organism evidence="10 11">
    <name type="scientific">Natronocalculus amylovorans</name>
    <dbReference type="NCBI Taxonomy" id="2917812"/>
    <lineage>
        <taxon>Archaea</taxon>
        <taxon>Methanobacteriati</taxon>
        <taxon>Methanobacteriota</taxon>
        <taxon>Stenosarchaea group</taxon>
        <taxon>Halobacteria</taxon>
        <taxon>Halobacteriales</taxon>
        <taxon>Haloferacaceae</taxon>
        <taxon>Natronocalculus</taxon>
    </lineage>
</organism>
<dbReference type="SUPFAM" id="SSF55031">
    <property type="entry name" value="Bacterial exopeptidase dimerisation domain"/>
    <property type="match status" value="1"/>
</dbReference>
<gene>
    <name evidence="10" type="ORF">AArcSt2_09955</name>
</gene>
<evidence type="ECO:0000259" key="9">
    <source>
        <dbReference type="Pfam" id="PF07687"/>
    </source>
</evidence>
<dbReference type="EMBL" id="JAKRVX010000003">
    <property type="protein sequence ID" value="MCL9817266.1"/>
    <property type="molecule type" value="Genomic_DNA"/>
</dbReference>
<name>A0AAE3FXZ7_9EURY</name>
<keyword evidence="7" id="KW-0862">Zinc</keyword>
<dbReference type="Pfam" id="PF01546">
    <property type="entry name" value="Peptidase_M20"/>
    <property type="match status" value="1"/>
</dbReference>
<evidence type="ECO:0000313" key="10">
    <source>
        <dbReference type="EMBL" id="MCL9817266.1"/>
    </source>
</evidence>
<dbReference type="InterPro" id="IPR036264">
    <property type="entry name" value="Bact_exopeptidase_dim_dom"/>
</dbReference>
<feature type="domain" description="Peptidase M20 dimerisation" evidence="9">
    <location>
        <begin position="176"/>
        <end position="284"/>
    </location>
</feature>
<dbReference type="Gene3D" id="3.30.70.360">
    <property type="match status" value="1"/>
</dbReference>
<comment type="caution">
    <text evidence="10">The sequence shown here is derived from an EMBL/GenBank/DDBJ whole genome shotgun (WGS) entry which is preliminary data.</text>
</comment>
<evidence type="ECO:0000256" key="2">
    <source>
        <dbReference type="ARBA" id="ARBA00001947"/>
    </source>
</evidence>
<dbReference type="NCBIfam" id="TIGR01910">
    <property type="entry name" value="DapE-ArgE"/>
    <property type="match status" value="1"/>
</dbReference>
<keyword evidence="6" id="KW-0378">Hydrolase</keyword>
<reference evidence="10" key="1">
    <citation type="journal article" date="2022" name="Syst. Appl. Microbiol.">
        <title>Natronocalculus amylovorans gen. nov., sp. nov., and Natranaeroarchaeum aerophilus sp. nov., dominant culturable amylolytic natronoarchaea from hypersaline soda lakes in southwestern Siberia.</title>
        <authorList>
            <person name="Sorokin D.Y."/>
            <person name="Elcheninov A.G."/>
            <person name="Khizhniak T.V."/>
            <person name="Koenen M."/>
            <person name="Bale N.J."/>
            <person name="Damste J.S.S."/>
            <person name="Kublanov I.V."/>
        </authorList>
    </citation>
    <scope>NUCLEOTIDE SEQUENCE</scope>
    <source>
        <strain evidence="10">AArc-St2</strain>
    </source>
</reference>
<evidence type="ECO:0000256" key="5">
    <source>
        <dbReference type="ARBA" id="ARBA00022723"/>
    </source>
</evidence>
<comment type="similarity">
    <text evidence="3">Belongs to the peptidase M20A family.</text>
</comment>
<evidence type="ECO:0000256" key="1">
    <source>
        <dbReference type="ARBA" id="ARBA00001941"/>
    </source>
</evidence>
<keyword evidence="4" id="KW-0028">Amino-acid biosynthesis</keyword>
<dbReference type="GO" id="GO:0046872">
    <property type="term" value="F:metal ion binding"/>
    <property type="evidence" value="ECO:0007669"/>
    <property type="project" value="UniProtKB-KW"/>
</dbReference>
<dbReference type="RefSeq" id="WP_250584284.1">
    <property type="nucleotide sequence ID" value="NZ_JAKRVX010000003.1"/>
</dbReference>
<comment type="cofactor">
    <cofactor evidence="1">
        <name>Co(2+)</name>
        <dbReference type="ChEBI" id="CHEBI:48828"/>
    </cofactor>
</comment>
<protein>
    <submittedName>
        <fullName evidence="10">M20 family metallopeptidase</fullName>
    </submittedName>
</protein>
<dbReference type="Proteomes" id="UP001203207">
    <property type="component" value="Unassembled WGS sequence"/>
</dbReference>
<dbReference type="InterPro" id="IPR010182">
    <property type="entry name" value="ArgE/DapE"/>
</dbReference>
<dbReference type="InterPro" id="IPR050072">
    <property type="entry name" value="Peptidase_M20A"/>
</dbReference>
<comment type="cofactor">
    <cofactor evidence="2">
        <name>Zn(2+)</name>
        <dbReference type="ChEBI" id="CHEBI:29105"/>
    </cofactor>
</comment>
<evidence type="ECO:0000256" key="4">
    <source>
        <dbReference type="ARBA" id="ARBA00022605"/>
    </source>
</evidence>
<dbReference type="GO" id="GO:0008652">
    <property type="term" value="P:amino acid biosynthetic process"/>
    <property type="evidence" value="ECO:0007669"/>
    <property type="project" value="UniProtKB-KW"/>
</dbReference>
<keyword evidence="11" id="KW-1185">Reference proteome</keyword>
<evidence type="ECO:0000256" key="8">
    <source>
        <dbReference type="ARBA" id="ARBA00023285"/>
    </source>
</evidence>
<dbReference type="CDD" id="cd08659">
    <property type="entry name" value="M20_ArgE_DapE-like"/>
    <property type="match status" value="1"/>
</dbReference>
<evidence type="ECO:0000256" key="7">
    <source>
        <dbReference type="ARBA" id="ARBA00022833"/>
    </source>
</evidence>
<accession>A0AAE3FXZ7</accession>
<keyword evidence="8" id="KW-0170">Cobalt</keyword>
<evidence type="ECO:0000313" key="11">
    <source>
        <dbReference type="Proteomes" id="UP001203207"/>
    </source>
</evidence>
<evidence type="ECO:0000256" key="6">
    <source>
        <dbReference type="ARBA" id="ARBA00022801"/>
    </source>
</evidence>
<dbReference type="SUPFAM" id="SSF53187">
    <property type="entry name" value="Zn-dependent exopeptidases"/>
    <property type="match status" value="1"/>
</dbReference>
<dbReference type="InterPro" id="IPR002933">
    <property type="entry name" value="Peptidase_M20"/>
</dbReference>
<dbReference type="Gene3D" id="3.40.630.10">
    <property type="entry name" value="Zn peptidases"/>
    <property type="match status" value="1"/>
</dbReference>
<dbReference type="GO" id="GO:0016787">
    <property type="term" value="F:hydrolase activity"/>
    <property type="evidence" value="ECO:0007669"/>
    <property type="project" value="UniProtKB-KW"/>
</dbReference>
<dbReference type="Pfam" id="PF07687">
    <property type="entry name" value="M20_dimer"/>
    <property type="match status" value="1"/>
</dbReference>
<sequence>MTLEYDTIESLAARLVQIPSENPPGEEATCAEFIHQWFTDRDIAAELLEEPDPDRPQVGARVGSGAPTLVINGHTDVVPPGDHDAWTDGPYDGVVSDGRLYGRGSADMKTGLAIGMLLLAAFADRLSTGELPGSLVFHAAMGEETGDPGTKTLLEQGYDGDHAIVIEPTSFRAATSSKGLAVYEVTLTGAATHASHPEKGVNPIESAEPVLNAIQEYNTELINRGTGLCGTALASVTEFESGVGSNYGVIPETARFIFDRRIVPGESLESVDAEVYALFDEIAASIPLSIEATRVQHYAASDIPVDDPLAVRTRELSADRAGADTKPWGIEAATDMRNFINDADMPAITWGPGSLSQAHTVDESIDLAEAALGYDLLTQLTEEFLNGAITDNR</sequence>
<dbReference type="PANTHER" id="PTHR43808">
    <property type="entry name" value="ACETYLORNITHINE DEACETYLASE"/>
    <property type="match status" value="1"/>
</dbReference>
<dbReference type="AlphaFoldDB" id="A0AAE3FXZ7"/>
<reference evidence="10" key="2">
    <citation type="submission" date="2022-02" db="EMBL/GenBank/DDBJ databases">
        <authorList>
            <person name="Elcheninov A.G."/>
            <person name="Sorokin D.Y."/>
            <person name="Kublanov I.V."/>
        </authorList>
    </citation>
    <scope>NUCLEOTIDE SEQUENCE</scope>
    <source>
        <strain evidence="10">AArc-St2</strain>
    </source>
</reference>